<dbReference type="OrthoDB" id="1679758at2759"/>
<feature type="region of interest" description="Disordered" evidence="8">
    <location>
        <begin position="230"/>
        <end position="262"/>
    </location>
</feature>
<dbReference type="CDD" id="cd09326">
    <property type="entry name" value="LIM_CRP_like"/>
    <property type="match status" value="1"/>
</dbReference>
<feature type="domain" description="LIM zinc-binding" evidence="9">
    <location>
        <begin position="127"/>
        <end position="187"/>
    </location>
</feature>
<evidence type="ECO:0000259" key="9">
    <source>
        <dbReference type="PROSITE" id="PS50023"/>
    </source>
</evidence>
<evidence type="ECO:0000256" key="8">
    <source>
        <dbReference type="SAM" id="MobiDB-lite"/>
    </source>
</evidence>
<keyword evidence="4 7" id="KW-0862">Zinc</keyword>
<keyword evidence="6" id="KW-0539">Nucleus</keyword>
<dbReference type="GO" id="GO:0046872">
    <property type="term" value="F:metal ion binding"/>
    <property type="evidence" value="ECO:0007669"/>
    <property type="project" value="UniProtKB-KW"/>
</dbReference>
<dbReference type="FunFam" id="2.10.110.10:FF:000001">
    <property type="entry name" value="Cysteine and glycine-rich protein 1"/>
    <property type="match status" value="2"/>
</dbReference>
<accession>A0A2T7NXV8</accession>
<dbReference type="SMART" id="SM00132">
    <property type="entry name" value="LIM"/>
    <property type="match status" value="2"/>
</dbReference>
<keyword evidence="3" id="KW-0677">Repeat</keyword>
<dbReference type="CDD" id="cd09404">
    <property type="entry name" value="LIM1_MLP84B_like"/>
    <property type="match status" value="1"/>
</dbReference>
<dbReference type="InterPro" id="IPR001781">
    <property type="entry name" value="Znf_LIM"/>
</dbReference>
<dbReference type="Proteomes" id="UP000245119">
    <property type="component" value="Linkage Group LG8"/>
</dbReference>
<dbReference type="GO" id="GO:0042805">
    <property type="term" value="F:actinin binding"/>
    <property type="evidence" value="ECO:0007669"/>
    <property type="project" value="TreeGrafter"/>
</dbReference>
<reference evidence="10 11" key="1">
    <citation type="submission" date="2018-04" db="EMBL/GenBank/DDBJ databases">
        <title>The genome of golden apple snail Pomacea canaliculata provides insight into stress tolerance and invasive adaptation.</title>
        <authorList>
            <person name="Liu C."/>
            <person name="Liu B."/>
            <person name="Ren Y."/>
            <person name="Zhang Y."/>
            <person name="Wang H."/>
            <person name="Li S."/>
            <person name="Jiang F."/>
            <person name="Yin L."/>
            <person name="Zhang G."/>
            <person name="Qian W."/>
            <person name="Fan W."/>
        </authorList>
    </citation>
    <scope>NUCLEOTIDE SEQUENCE [LARGE SCALE GENOMIC DNA]</scope>
    <source>
        <strain evidence="10">SZHN2017</strain>
        <tissue evidence="10">Muscle</tissue>
    </source>
</reference>
<evidence type="ECO:0000256" key="5">
    <source>
        <dbReference type="ARBA" id="ARBA00023038"/>
    </source>
</evidence>
<evidence type="ECO:0000313" key="10">
    <source>
        <dbReference type="EMBL" id="PVD25994.1"/>
    </source>
</evidence>
<keyword evidence="2 7" id="KW-0479">Metal-binding</keyword>
<dbReference type="GO" id="GO:0030018">
    <property type="term" value="C:Z disc"/>
    <property type="evidence" value="ECO:0007669"/>
    <property type="project" value="TreeGrafter"/>
</dbReference>
<evidence type="ECO:0000313" key="11">
    <source>
        <dbReference type="Proteomes" id="UP000245119"/>
    </source>
</evidence>
<dbReference type="EMBL" id="PZQS01000008">
    <property type="protein sequence ID" value="PVD25994.1"/>
    <property type="molecule type" value="Genomic_DNA"/>
</dbReference>
<keyword evidence="11" id="KW-1185">Reference proteome</keyword>
<dbReference type="PROSITE" id="PS50023">
    <property type="entry name" value="LIM_DOMAIN_2"/>
    <property type="match status" value="2"/>
</dbReference>
<dbReference type="PANTHER" id="PTHR24215:SF35">
    <property type="entry name" value="MUSCLE LIM PROTEIN MLP84B"/>
    <property type="match status" value="1"/>
</dbReference>
<evidence type="ECO:0000256" key="6">
    <source>
        <dbReference type="ARBA" id="ARBA00023242"/>
    </source>
</evidence>
<organism evidence="10 11">
    <name type="scientific">Pomacea canaliculata</name>
    <name type="common">Golden apple snail</name>
    <dbReference type="NCBI Taxonomy" id="400727"/>
    <lineage>
        <taxon>Eukaryota</taxon>
        <taxon>Metazoa</taxon>
        <taxon>Spiralia</taxon>
        <taxon>Lophotrochozoa</taxon>
        <taxon>Mollusca</taxon>
        <taxon>Gastropoda</taxon>
        <taxon>Caenogastropoda</taxon>
        <taxon>Architaenioglossa</taxon>
        <taxon>Ampullarioidea</taxon>
        <taxon>Ampullariidae</taxon>
        <taxon>Pomacea</taxon>
    </lineage>
</organism>
<evidence type="ECO:0000256" key="1">
    <source>
        <dbReference type="ARBA" id="ARBA00004123"/>
    </source>
</evidence>
<proteinExistence type="predicted"/>
<protein>
    <recommendedName>
        <fullName evidence="9">LIM zinc-binding domain-containing protein</fullName>
    </recommendedName>
</protein>
<dbReference type="GO" id="GO:0005634">
    <property type="term" value="C:nucleus"/>
    <property type="evidence" value="ECO:0007669"/>
    <property type="project" value="UniProtKB-SubCell"/>
</dbReference>
<name>A0A2T7NXV8_POMCA</name>
<keyword evidence="5 7" id="KW-0440">LIM domain</keyword>
<dbReference type="GO" id="GO:0008307">
    <property type="term" value="F:structural constituent of muscle"/>
    <property type="evidence" value="ECO:0007669"/>
    <property type="project" value="TreeGrafter"/>
</dbReference>
<dbReference type="SUPFAM" id="SSF57716">
    <property type="entry name" value="Glucocorticoid receptor-like (DNA-binding domain)"/>
    <property type="match status" value="4"/>
</dbReference>
<dbReference type="PROSITE" id="PS00478">
    <property type="entry name" value="LIM_DOMAIN_1"/>
    <property type="match status" value="2"/>
</dbReference>
<dbReference type="PANTHER" id="PTHR24215">
    <property type="entry name" value="RHO-GTPASE-ACTIVATING PROTEIN LRG1"/>
    <property type="match status" value="1"/>
</dbReference>
<gene>
    <name evidence="10" type="ORF">C0Q70_13662</name>
</gene>
<comment type="caution">
    <text evidence="10">The sequence shown here is derived from an EMBL/GenBank/DDBJ whole genome shotgun (WGS) entry which is preliminary data.</text>
</comment>
<dbReference type="Pfam" id="PF00412">
    <property type="entry name" value="LIM"/>
    <property type="match status" value="2"/>
</dbReference>
<dbReference type="Gene3D" id="2.10.110.10">
    <property type="entry name" value="Cysteine Rich Protein"/>
    <property type="match status" value="2"/>
</dbReference>
<evidence type="ECO:0000256" key="7">
    <source>
        <dbReference type="PROSITE-ProRule" id="PRU00125"/>
    </source>
</evidence>
<dbReference type="GO" id="GO:0060537">
    <property type="term" value="P:muscle tissue development"/>
    <property type="evidence" value="ECO:0007669"/>
    <property type="project" value="TreeGrafter"/>
</dbReference>
<evidence type="ECO:0000256" key="3">
    <source>
        <dbReference type="ARBA" id="ARBA00022737"/>
    </source>
</evidence>
<comment type="subcellular location">
    <subcellularLocation>
        <location evidence="1">Nucleus</location>
    </subcellularLocation>
</comment>
<evidence type="ECO:0000256" key="2">
    <source>
        <dbReference type="ARBA" id="ARBA00022723"/>
    </source>
</evidence>
<sequence>MPFKPPEQARCPKCGKSVYAAEEKVAAGQKWHKFCFKCGLCNKLLESTNVAEHEGELFCKVCHGRKYGPKGYGFGGGAGALGMDKGERFGNVECEMEFSLCHCVMPCLAAQAQGAGGWLRAPAATGPKCPRCGKTVYDAERAIGSTVPWHKSCFNCKNCHKSLDSTTMAAHENEVYCKTCYGKNFGQKDSGFARGWDPEHGLSQVMSSDVLRHRLGPVNSITCGVRAENFPSASTHRKRTSHTKDSSPGKRLGMMGGMLALS</sequence>
<dbReference type="AlphaFoldDB" id="A0A2T7NXV8"/>
<dbReference type="GO" id="GO:0045214">
    <property type="term" value="P:sarcomere organization"/>
    <property type="evidence" value="ECO:0007669"/>
    <property type="project" value="TreeGrafter"/>
</dbReference>
<feature type="domain" description="LIM zinc-binding" evidence="9">
    <location>
        <begin position="9"/>
        <end position="69"/>
    </location>
</feature>
<evidence type="ECO:0000256" key="4">
    <source>
        <dbReference type="ARBA" id="ARBA00022833"/>
    </source>
</evidence>